<protein>
    <submittedName>
        <fullName evidence="2">Uncharacterized protein</fullName>
    </submittedName>
</protein>
<feature type="transmembrane region" description="Helical" evidence="1">
    <location>
        <begin position="389"/>
        <end position="411"/>
    </location>
</feature>
<dbReference type="AlphaFoldDB" id="A0A553K1W0"/>
<feature type="transmembrane region" description="Helical" evidence="1">
    <location>
        <begin position="128"/>
        <end position="150"/>
    </location>
</feature>
<evidence type="ECO:0000256" key="1">
    <source>
        <dbReference type="SAM" id="Phobius"/>
    </source>
</evidence>
<name>A0A553K1W0_9ACTN</name>
<keyword evidence="1" id="KW-1133">Transmembrane helix</keyword>
<evidence type="ECO:0000313" key="2">
    <source>
        <dbReference type="EMBL" id="TRY18665.1"/>
    </source>
</evidence>
<dbReference type="RefSeq" id="WP_143937559.1">
    <property type="nucleotide sequence ID" value="NZ_VKKG01000002.1"/>
</dbReference>
<accession>A0A553K1W0</accession>
<feature type="transmembrane region" description="Helical" evidence="1">
    <location>
        <begin position="290"/>
        <end position="315"/>
    </location>
</feature>
<sequence>MVELTRTYPMPLHVMVLRYVTTLLVRTAAVCGALFLVVLVLGLALEEDALPVAPEVASGLDAFLRMFMGVVGLGGIFGVLAIAAIAHDLYRREQRSTLDALVDDGIAIKEWPPVRWQREAIGDSLRGTMILSFFGVVLGPIALLAGIFTFDGSDLGFSLGTLGVALVITAASVLGIRSALRKTTSSARTLWGEAWPELHRLEPGRKYSDGGLQTLNKRERARTARAKARLEAAPPELVRLDRIDGVAATVMNTAAVVLGLCAAVVALLTLVRKPCRNCEERSFGETTEGLIDVAILAGAVLLLVGLVVLVLGTALEGWVTLRLRSTVLGMAADPASEAPPWFLLRRLLLEETPLESLTGHLHTVGATCLAFGIVGTLTGDVYPFDEWSALFPVLNTIGSILLLFHASGWFWNREPTRLQNEALLVRWPE</sequence>
<reference evidence="2 3" key="1">
    <citation type="submission" date="2019-07" db="EMBL/GenBank/DDBJ databases">
        <authorList>
            <person name="Zhou L.-Y."/>
        </authorList>
    </citation>
    <scope>NUCLEOTIDE SEQUENCE [LARGE SCALE GENOMIC DNA]</scope>
    <source>
        <strain evidence="2 3">YIM 101269</strain>
    </source>
</reference>
<keyword evidence="1" id="KW-0472">Membrane</keyword>
<feature type="transmembrane region" description="Helical" evidence="1">
    <location>
        <begin position="23"/>
        <end position="45"/>
    </location>
</feature>
<comment type="caution">
    <text evidence="2">The sequence shown here is derived from an EMBL/GenBank/DDBJ whole genome shotgun (WGS) entry which is preliminary data.</text>
</comment>
<proteinExistence type="predicted"/>
<evidence type="ECO:0000313" key="3">
    <source>
        <dbReference type="Proteomes" id="UP000317638"/>
    </source>
</evidence>
<feature type="transmembrane region" description="Helical" evidence="1">
    <location>
        <begin position="246"/>
        <end position="270"/>
    </location>
</feature>
<feature type="transmembrane region" description="Helical" evidence="1">
    <location>
        <begin position="156"/>
        <end position="176"/>
    </location>
</feature>
<dbReference type="EMBL" id="VKKG01000002">
    <property type="protein sequence ID" value="TRY18665.1"/>
    <property type="molecule type" value="Genomic_DNA"/>
</dbReference>
<keyword evidence="3" id="KW-1185">Reference proteome</keyword>
<dbReference type="Proteomes" id="UP000317638">
    <property type="component" value="Unassembled WGS sequence"/>
</dbReference>
<organism evidence="2 3">
    <name type="scientific">Tessaracoccus rhinocerotis</name>
    <dbReference type="NCBI Taxonomy" id="1689449"/>
    <lineage>
        <taxon>Bacteria</taxon>
        <taxon>Bacillati</taxon>
        <taxon>Actinomycetota</taxon>
        <taxon>Actinomycetes</taxon>
        <taxon>Propionibacteriales</taxon>
        <taxon>Propionibacteriaceae</taxon>
        <taxon>Tessaracoccus</taxon>
    </lineage>
</organism>
<gene>
    <name evidence="2" type="ORF">FOJ82_05980</name>
</gene>
<feature type="transmembrane region" description="Helical" evidence="1">
    <location>
        <begin position="354"/>
        <end position="377"/>
    </location>
</feature>
<keyword evidence="1" id="KW-0812">Transmembrane</keyword>
<feature type="transmembrane region" description="Helical" evidence="1">
    <location>
        <begin position="65"/>
        <end position="86"/>
    </location>
</feature>